<evidence type="ECO:0000313" key="5">
    <source>
        <dbReference type="Proteomes" id="UP000001979"/>
    </source>
</evidence>
<dbReference type="STRING" id="259564.Mbur_0126"/>
<evidence type="ECO:0000313" key="4">
    <source>
        <dbReference type="EMBL" id="ABE51144.1"/>
    </source>
</evidence>
<evidence type="ECO:0000256" key="3">
    <source>
        <dbReference type="SAM" id="Phobius"/>
    </source>
</evidence>
<reference evidence="5" key="1">
    <citation type="journal article" date="2009" name="ISME J.">
        <title>The genome sequence of the psychrophilic archaeon, Methanococcoides burtonii: the role of genome evolution in cold adaptation.</title>
        <authorList>
            <person name="Allen M.A."/>
            <person name="Lauro F.M."/>
            <person name="Williams T.J."/>
            <person name="Burg D."/>
            <person name="Siddiqui K.S."/>
            <person name="De Francisci D."/>
            <person name="Chong K.W."/>
            <person name="Pilak O."/>
            <person name="Chew H.H."/>
            <person name="De Maere M.Z."/>
            <person name="Ting L."/>
            <person name="Katrib M."/>
            <person name="Ng C."/>
            <person name="Sowers K.R."/>
            <person name="Galperin M.Y."/>
            <person name="Anderson I.J."/>
            <person name="Ivanova N."/>
            <person name="Dalin E."/>
            <person name="Martinez M."/>
            <person name="Lapidus A."/>
            <person name="Hauser L."/>
            <person name="Land M."/>
            <person name="Thomas T."/>
            <person name="Cavicchioli R."/>
        </authorList>
    </citation>
    <scope>NUCLEOTIDE SEQUENCE [LARGE SCALE GENOMIC DNA]</scope>
    <source>
        <strain evidence="5">DSM 6242 / NBRC 107633 / OCM 468 / ACE-M</strain>
    </source>
</reference>
<keyword evidence="1" id="KW-0677">Repeat</keyword>
<dbReference type="HOGENOM" id="CLU_077074_0_0_2"/>
<dbReference type="GeneID" id="32154159"/>
<dbReference type="Proteomes" id="UP000001979">
    <property type="component" value="Chromosome"/>
</dbReference>
<keyword evidence="3" id="KW-0472">Membrane</keyword>
<dbReference type="Gene3D" id="1.25.40.10">
    <property type="entry name" value="Tetratricopeptide repeat domain"/>
    <property type="match status" value="1"/>
</dbReference>
<dbReference type="KEGG" id="mbu:Mbur_0126"/>
<dbReference type="EMBL" id="CP000300">
    <property type="protein sequence ID" value="ABE51144.1"/>
    <property type="molecule type" value="Genomic_DNA"/>
</dbReference>
<feature type="transmembrane region" description="Helical" evidence="3">
    <location>
        <begin position="50"/>
        <end position="71"/>
    </location>
</feature>
<dbReference type="OrthoDB" id="115601at2157"/>
<dbReference type="InterPro" id="IPR011990">
    <property type="entry name" value="TPR-like_helical_dom_sf"/>
</dbReference>
<gene>
    <name evidence="4" type="ordered locus">Mbur_0126</name>
</gene>
<keyword evidence="3" id="KW-1133">Transmembrane helix</keyword>
<dbReference type="SUPFAM" id="SSF48452">
    <property type="entry name" value="TPR-like"/>
    <property type="match status" value="1"/>
</dbReference>
<keyword evidence="2" id="KW-0802">TPR repeat</keyword>
<organism evidence="4 5">
    <name type="scientific">Methanococcoides burtonii (strain DSM 6242 / NBRC 107633 / OCM 468 / ACE-M)</name>
    <dbReference type="NCBI Taxonomy" id="259564"/>
    <lineage>
        <taxon>Archaea</taxon>
        <taxon>Methanobacteriati</taxon>
        <taxon>Methanobacteriota</taxon>
        <taxon>Stenosarchaea group</taxon>
        <taxon>Methanomicrobia</taxon>
        <taxon>Methanosarcinales</taxon>
        <taxon>Methanosarcinaceae</taxon>
        <taxon>Methanococcoides</taxon>
    </lineage>
</organism>
<evidence type="ECO:0000256" key="1">
    <source>
        <dbReference type="ARBA" id="ARBA00022737"/>
    </source>
</evidence>
<proteinExistence type="predicted"/>
<name>Q12ZI2_METBU</name>
<keyword evidence="5" id="KW-1185">Reference proteome</keyword>
<protein>
    <submittedName>
        <fullName evidence="4">Transmembrane and tetratricopeptide repeat-containing protein</fullName>
    </submittedName>
</protein>
<dbReference type="SMART" id="SM00028">
    <property type="entry name" value="TPR"/>
    <property type="match status" value="2"/>
</dbReference>
<dbReference type="RefSeq" id="WP_011498308.1">
    <property type="nucleotide sequence ID" value="NC_007955.1"/>
</dbReference>
<dbReference type="InterPro" id="IPR051685">
    <property type="entry name" value="Ycf3/AcsC/BcsC/TPR_MFPF"/>
</dbReference>
<keyword evidence="3 4" id="KW-0812">Transmembrane</keyword>
<dbReference type="Pfam" id="PF13181">
    <property type="entry name" value="TPR_8"/>
    <property type="match status" value="2"/>
</dbReference>
<accession>Q12ZI2</accession>
<sequence>MRKKEGTWVGAFNRYMHHPVMVASLAIIVIVPFGLLLLRIYGFSPTTQTFTAFEIIVANLCWIPLVVGWYVQKKREIRGYFMAKDDINSAVERYISSGRSEMDVERKEHYFKMALQIQPKNIRALNNMGLLLQQKGEFREAIKYYEIIISLGVVAKPSPLYYNIAVCLKLLGNLEGAKTYINRALAKKPDEEIFLELKEEILDLLKGTPSAVLPHATPKASDVADPYGEWDPPAIATLASQLYYSGWNDYKYHRGLGETDLNEKIVRDKLANRIYCCQTCKFNSGGTCRKKGKVGKKVLLDSICKQFFPRKTD</sequence>
<dbReference type="PANTHER" id="PTHR44943">
    <property type="entry name" value="CELLULOSE SYNTHASE OPERON PROTEIN C"/>
    <property type="match status" value="1"/>
</dbReference>
<dbReference type="PANTHER" id="PTHR44943:SF4">
    <property type="entry name" value="TPR REPEAT-CONTAINING PROTEIN MJ0798"/>
    <property type="match status" value="1"/>
</dbReference>
<feature type="transmembrane region" description="Helical" evidence="3">
    <location>
        <begin position="20"/>
        <end position="44"/>
    </location>
</feature>
<evidence type="ECO:0000256" key="2">
    <source>
        <dbReference type="ARBA" id="ARBA00022803"/>
    </source>
</evidence>
<dbReference type="InterPro" id="IPR019734">
    <property type="entry name" value="TPR_rpt"/>
</dbReference>
<dbReference type="AlphaFoldDB" id="Q12ZI2"/>